<feature type="compositionally biased region" description="Basic residues" evidence="1">
    <location>
        <begin position="49"/>
        <end position="58"/>
    </location>
</feature>
<reference evidence="2 3" key="1">
    <citation type="journal article" date="2024" name="BMC Genomics">
        <title>De novo assembly and annotation of Popillia japonica's genome with initial clues to its potential as an invasive pest.</title>
        <authorList>
            <person name="Cucini C."/>
            <person name="Boschi S."/>
            <person name="Funari R."/>
            <person name="Cardaioli E."/>
            <person name="Iannotti N."/>
            <person name="Marturano G."/>
            <person name="Paoli F."/>
            <person name="Bruttini M."/>
            <person name="Carapelli A."/>
            <person name="Frati F."/>
            <person name="Nardi F."/>
        </authorList>
    </citation>
    <scope>NUCLEOTIDE SEQUENCE [LARGE SCALE GENOMIC DNA]</scope>
    <source>
        <strain evidence="2">DMR45628</strain>
    </source>
</reference>
<proteinExistence type="predicted"/>
<accession>A0AAW1JHM5</accession>
<evidence type="ECO:0000313" key="2">
    <source>
        <dbReference type="EMBL" id="KAK9703455.1"/>
    </source>
</evidence>
<keyword evidence="3" id="KW-1185">Reference proteome</keyword>
<comment type="caution">
    <text evidence="2">The sequence shown here is derived from an EMBL/GenBank/DDBJ whole genome shotgun (WGS) entry which is preliminary data.</text>
</comment>
<feature type="compositionally biased region" description="Low complexity" evidence="1">
    <location>
        <begin position="36"/>
        <end position="48"/>
    </location>
</feature>
<dbReference type="AlphaFoldDB" id="A0AAW1JHM5"/>
<gene>
    <name evidence="2" type="ORF">QE152_g29328</name>
</gene>
<dbReference type="Proteomes" id="UP001458880">
    <property type="component" value="Unassembled WGS sequence"/>
</dbReference>
<evidence type="ECO:0000256" key="1">
    <source>
        <dbReference type="SAM" id="MobiDB-lite"/>
    </source>
</evidence>
<name>A0AAW1JHM5_POPJA</name>
<feature type="region of interest" description="Disordered" evidence="1">
    <location>
        <begin position="13"/>
        <end position="80"/>
    </location>
</feature>
<organism evidence="2 3">
    <name type="scientific">Popillia japonica</name>
    <name type="common">Japanese beetle</name>
    <dbReference type="NCBI Taxonomy" id="7064"/>
    <lineage>
        <taxon>Eukaryota</taxon>
        <taxon>Metazoa</taxon>
        <taxon>Ecdysozoa</taxon>
        <taxon>Arthropoda</taxon>
        <taxon>Hexapoda</taxon>
        <taxon>Insecta</taxon>
        <taxon>Pterygota</taxon>
        <taxon>Neoptera</taxon>
        <taxon>Endopterygota</taxon>
        <taxon>Coleoptera</taxon>
        <taxon>Polyphaga</taxon>
        <taxon>Scarabaeiformia</taxon>
        <taxon>Scarabaeidae</taxon>
        <taxon>Rutelinae</taxon>
        <taxon>Popillia</taxon>
    </lineage>
</organism>
<protein>
    <submittedName>
        <fullName evidence="2">Uncharacterized protein</fullName>
    </submittedName>
</protein>
<sequence>MLSSHRFFRFQEAISPAPRQQDHSFAVPLRPSNQKPPADATTTTVAVSSRRRVRRRPRPAWSLATRNRPPMPRRPLSPSAAVAVCDVDLARLGKNIGGRGRVR</sequence>
<evidence type="ECO:0000313" key="3">
    <source>
        <dbReference type="Proteomes" id="UP001458880"/>
    </source>
</evidence>
<dbReference type="EMBL" id="JASPKY010000369">
    <property type="protein sequence ID" value="KAK9703455.1"/>
    <property type="molecule type" value="Genomic_DNA"/>
</dbReference>